<dbReference type="EMBL" id="CH473948">
    <property type="protein sequence ID" value="EDM06436.1"/>
    <property type="molecule type" value="Genomic_DNA"/>
</dbReference>
<feature type="non-terminal residue" evidence="1">
    <location>
        <position position="40"/>
    </location>
</feature>
<name>A6HK81_RAT</name>
<protein>
    <submittedName>
        <fullName evidence="1">RCG35273</fullName>
    </submittedName>
</protein>
<proteinExistence type="predicted"/>
<dbReference type="Proteomes" id="UP000234681">
    <property type="component" value="Chromosome 10"/>
</dbReference>
<sequence>MALEAPKATRAAENGEVRTYLSLLSTPSWIHLSTSPQSIM</sequence>
<reference evidence="1 2" key="1">
    <citation type="submission" date="2005-07" db="EMBL/GenBank/DDBJ databases">
        <authorList>
            <person name="Mural R.J."/>
            <person name="Li P.W."/>
            <person name="Adams M.D."/>
            <person name="Amanatides P.G."/>
            <person name="Baden-Tillson H."/>
            <person name="Barnstead M."/>
            <person name="Chin S.H."/>
            <person name="Dew I."/>
            <person name="Evans C.A."/>
            <person name="Ferriera S."/>
            <person name="Flanigan M."/>
            <person name="Fosler C."/>
            <person name="Glodek A."/>
            <person name="Gu Z."/>
            <person name="Holt R.A."/>
            <person name="Jennings D."/>
            <person name="Kraft C.L."/>
            <person name="Lu F."/>
            <person name="Nguyen T."/>
            <person name="Nusskern D.R."/>
            <person name="Pfannkoch C.M."/>
            <person name="Sitter C."/>
            <person name="Sutton G.G."/>
            <person name="Venter J.C."/>
            <person name="Wang Z."/>
            <person name="Woodage T."/>
            <person name="Zheng X.H."/>
            <person name="Zhong F."/>
        </authorList>
    </citation>
    <scope>NUCLEOTIDE SEQUENCE [LARGE SCALE GENOMIC DNA]</scope>
    <source>
        <strain>BN</strain>
        <strain evidence="2">Sprague-Dawley</strain>
    </source>
</reference>
<accession>A6HK81</accession>
<dbReference type="AlphaFoldDB" id="A6HK81"/>
<evidence type="ECO:0000313" key="1">
    <source>
        <dbReference type="EMBL" id="EDM06436.1"/>
    </source>
</evidence>
<organism evidence="1 2">
    <name type="scientific">Rattus norvegicus</name>
    <name type="common">Rat</name>
    <dbReference type="NCBI Taxonomy" id="10116"/>
    <lineage>
        <taxon>Eukaryota</taxon>
        <taxon>Metazoa</taxon>
        <taxon>Chordata</taxon>
        <taxon>Craniata</taxon>
        <taxon>Vertebrata</taxon>
        <taxon>Euteleostomi</taxon>
        <taxon>Mammalia</taxon>
        <taxon>Eutheria</taxon>
        <taxon>Euarchontoglires</taxon>
        <taxon>Glires</taxon>
        <taxon>Rodentia</taxon>
        <taxon>Myomorpha</taxon>
        <taxon>Muroidea</taxon>
        <taxon>Muridae</taxon>
        <taxon>Murinae</taxon>
        <taxon>Rattus</taxon>
    </lineage>
</organism>
<evidence type="ECO:0000313" key="2">
    <source>
        <dbReference type="Proteomes" id="UP000234681"/>
    </source>
</evidence>
<gene>
    <name evidence="1" type="ORF">rCG_35273</name>
</gene>